<evidence type="ECO:0000256" key="2">
    <source>
        <dbReference type="SAM" id="SignalP"/>
    </source>
</evidence>
<dbReference type="SMART" id="SM00849">
    <property type="entry name" value="Lactamase_B"/>
    <property type="match status" value="1"/>
</dbReference>
<protein>
    <submittedName>
        <fullName evidence="4">MBL fold metallo-hydrolase</fullName>
    </submittedName>
</protein>
<accession>A0A849CIS6</accession>
<comment type="caution">
    <text evidence="4">The sequence shown here is derived from an EMBL/GenBank/DDBJ whole genome shotgun (WGS) entry which is preliminary data.</text>
</comment>
<keyword evidence="2" id="KW-0732">Signal</keyword>
<keyword evidence="1 4" id="KW-0378">Hydrolase</keyword>
<dbReference type="GO" id="GO:0042781">
    <property type="term" value="F:3'-tRNA processing endoribonuclease activity"/>
    <property type="evidence" value="ECO:0007669"/>
    <property type="project" value="TreeGrafter"/>
</dbReference>
<feature type="signal peptide" evidence="2">
    <location>
        <begin position="1"/>
        <end position="21"/>
    </location>
</feature>
<dbReference type="Gene3D" id="3.60.15.10">
    <property type="entry name" value="Ribonuclease Z/Hydroxyacylglutathione hydrolase-like"/>
    <property type="match status" value="1"/>
</dbReference>
<dbReference type="Proteomes" id="UP000540079">
    <property type="component" value="Unassembled WGS sequence"/>
</dbReference>
<evidence type="ECO:0000313" key="4">
    <source>
        <dbReference type="EMBL" id="NNI77928.1"/>
    </source>
</evidence>
<dbReference type="EMBL" id="PPVL01000001">
    <property type="protein sequence ID" value="NNI77928.1"/>
    <property type="molecule type" value="Genomic_DNA"/>
</dbReference>
<dbReference type="SUPFAM" id="SSF56281">
    <property type="entry name" value="Metallo-hydrolase/oxidoreductase"/>
    <property type="match status" value="1"/>
</dbReference>
<reference evidence="4 5" key="1">
    <citation type="journal article" date="2018" name="Front. Microbiol.">
        <title>Genetic and Phylogenetic Characteristics of Pasteurella multocida Isolates From Different Host Species.</title>
        <authorList>
            <person name="Peng Z."/>
            <person name="Liang W."/>
            <person name="Wang F."/>
            <person name="Xu Z."/>
            <person name="Xie Z."/>
            <person name="Lian Z."/>
            <person name="Hua L."/>
            <person name="Zhou R."/>
            <person name="Chen H."/>
            <person name="Wu B."/>
        </authorList>
    </citation>
    <scope>NUCLEOTIDE SEQUENCE [LARGE SCALE GENOMIC DNA]</scope>
    <source>
        <strain evidence="4 5">HNA06</strain>
    </source>
</reference>
<name>A0A849CIS6_PASMD</name>
<evidence type="ECO:0000256" key="1">
    <source>
        <dbReference type="ARBA" id="ARBA00022801"/>
    </source>
</evidence>
<dbReference type="InterPro" id="IPR036866">
    <property type="entry name" value="RibonucZ/Hydroxyglut_hydro"/>
</dbReference>
<feature type="domain" description="Metallo-beta-lactamase" evidence="3">
    <location>
        <begin position="54"/>
        <end position="268"/>
    </location>
</feature>
<proteinExistence type="predicted"/>
<dbReference type="CDD" id="cd07719">
    <property type="entry name" value="arylsulfatase_AtsA-like_MBL-fold"/>
    <property type="match status" value="1"/>
</dbReference>
<dbReference type="PANTHER" id="PTHR46018">
    <property type="entry name" value="ZINC PHOSPHODIESTERASE ELAC PROTEIN 1"/>
    <property type="match status" value="1"/>
</dbReference>
<sequence length="327" mass="35839">MKKSNIILFLSLSLFSLTTIAQQCTHQDLDVVVLGSGGPEIQLFRNNPSPPPRASASYLVRENGKAAFLVDFGTGALQNFARSGAKIEDIKGILITHFHVDHINDLPALVKASFFSSRHHDLAIYGPTGNEFIPDTEQFITRLLGEKGAYSYLSGFLTGDESYQIQPTSVPADKTAPMHFHTEIDGFQLSAIATEHGLLPALAWRIEKGGCRIVFSGDTSNQGNSLDRLVQEADLFIAHNAVPETSQDNVANKLHMRPSEIARIAQQGNVKNLLLSHLMRRTEHVKAQTKNIIQAQFNGKIAFANDCDVYAVATGIRKGQCDNKISD</sequence>
<dbReference type="InterPro" id="IPR001279">
    <property type="entry name" value="Metallo-B-lactamas"/>
</dbReference>
<evidence type="ECO:0000313" key="5">
    <source>
        <dbReference type="Proteomes" id="UP000540079"/>
    </source>
</evidence>
<dbReference type="Pfam" id="PF00753">
    <property type="entry name" value="Lactamase_B"/>
    <property type="match status" value="1"/>
</dbReference>
<evidence type="ECO:0000259" key="3">
    <source>
        <dbReference type="SMART" id="SM00849"/>
    </source>
</evidence>
<feature type="chain" id="PRO_5032445926" evidence="2">
    <location>
        <begin position="22"/>
        <end position="327"/>
    </location>
</feature>
<gene>
    <name evidence="4" type="ORF">C2800_00545</name>
</gene>
<dbReference type="PANTHER" id="PTHR46018:SF2">
    <property type="entry name" value="ZINC PHOSPHODIESTERASE ELAC PROTEIN 1"/>
    <property type="match status" value="1"/>
</dbReference>
<organism evidence="4 5">
    <name type="scientific">Pasteurella multocida</name>
    <dbReference type="NCBI Taxonomy" id="747"/>
    <lineage>
        <taxon>Bacteria</taxon>
        <taxon>Pseudomonadati</taxon>
        <taxon>Pseudomonadota</taxon>
        <taxon>Gammaproteobacteria</taxon>
        <taxon>Pasteurellales</taxon>
        <taxon>Pasteurellaceae</taxon>
        <taxon>Pasteurella</taxon>
    </lineage>
</organism>
<dbReference type="InterPro" id="IPR044094">
    <property type="entry name" value="AtsA-like_MBL-fold"/>
</dbReference>
<dbReference type="AlphaFoldDB" id="A0A849CIS6"/>
<dbReference type="RefSeq" id="WP_014391384.1">
    <property type="nucleotide sequence ID" value="NZ_CP090428.1"/>
</dbReference>